<keyword evidence="1" id="KW-1188">Viral release from host cell</keyword>
<dbReference type="NCBIfam" id="TIGR01760">
    <property type="entry name" value="tape_meas_TP901"/>
    <property type="match status" value="1"/>
</dbReference>
<dbReference type="InterPro" id="IPR010090">
    <property type="entry name" value="Phage_tape_meas"/>
</dbReference>
<sequence length="909" mass="95380">MADKISLVLDTTVKGLEDIVSTTSAAERLTAAISKQRSEVISLNSQLKKVEGYQSAIKRMEKLREQSKQAELSVSELGKQLEENKAQATGLRVAYSQTQAEIKGLNSQLKKASGDGAERLKVQLHQAQNRLESLNLEMHKGKDRTSELNVAYKAATKRVTELTDKQTKQRDKLRGLGAALKESGINTRRLGDEQQRLEQKAEKATAAIAKQNARMKEMQAIQSRIDGRSAKLGEIGSQATSLAIAAAPVAATVWSAVKNESSFADVKKVVNMSPEEAAQMRQWSLKTQASKEGGGLNANDLNAMLAAGGRSGIKDPNDLKQFVLDSAVMGVAFDMEAAQAGKTLSDFKAALNLDQKGAMNLAGMVNYISNDSNMDPKQLSNVMAREGATAKLAGFTNNDTAALATTMIATGMGDERVSTAVKNISGRLTMGDAASSTQKRALSSIGFDSASLAASMQDDAAGSLLDVLEAIKSAPLEEQSALISQIFGEEVKGAVAVLAGNTKEFVRLRKLANESEEVHLKSLQGEFNSRIATSEIGIQLFINKLNRLSVIVGTALLPALNWVLQPLGNAVDMVSNFAEANQGLTAAVGIGVAALITLKGVMLAGKAASLIFGNTLDKSRLFRKGLNRETNESGRAAQFAAKQFSRLNRTLMESGGGRSGRGGRGGSVGRRSRPSSRVRSRNPLARAYNFASTAFTAKRGALPLALGGGALAMTPAMAMAQDALDIGGDVAEGLGKGGLNKLIRPLSMAISTANIATALVDGDTKGAITEGGGLLGGLGGASLGAAIGTAILPGVGTVIGGLAGSFLGDYGGELLGGWFGDKLTNPPDKLMASSDVQSKIEEKERQESVARSLPPIQISTPIYAAPGMDEQKLASLARQEVANALQQQFGSMSGLSIDDSLSISAIDRS</sequence>
<evidence type="ECO:0000256" key="3">
    <source>
        <dbReference type="SAM" id="MobiDB-lite"/>
    </source>
</evidence>
<dbReference type="PANTHER" id="PTHR37813:SF1">
    <property type="entry name" value="FELS-2 PROPHAGE PROTEIN"/>
    <property type="match status" value="1"/>
</dbReference>
<keyword evidence="2" id="KW-0175">Coiled coil</keyword>
<name>A0ABD4QYI3_VIBAN</name>
<protein>
    <submittedName>
        <fullName evidence="5">Phage tail tape measure protein</fullName>
    </submittedName>
</protein>
<dbReference type="AlphaFoldDB" id="A0ABD4QYI3"/>
<dbReference type="Proteomes" id="UP000078309">
    <property type="component" value="Unassembled WGS sequence"/>
</dbReference>
<proteinExistence type="predicted"/>
<evidence type="ECO:0000259" key="4">
    <source>
        <dbReference type="Pfam" id="PF10145"/>
    </source>
</evidence>
<evidence type="ECO:0000313" key="5">
    <source>
        <dbReference type="EMBL" id="MBT2920357.1"/>
    </source>
</evidence>
<dbReference type="PANTHER" id="PTHR37813">
    <property type="entry name" value="FELS-2 PROPHAGE PROTEIN"/>
    <property type="match status" value="1"/>
</dbReference>
<dbReference type="EMBL" id="JAHGUI010000082">
    <property type="protein sequence ID" value="MBT2920357.1"/>
    <property type="molecule type" value="Genomic_DNA"/>
</dbReference>
<feature type="region of interest" description="Disordered" evidence="3">
    <location>
        <begin position="651"/>
        <end position="681"/>
    </location>
</feature>
<reference evidence="5 6" key="1">
    <citation type="journal article" date="2017" name="J. Fish Dis.">
        <title>Comparative assessment of Vibrio virulence in marine fish larvae.</title>
        <authorList>
            <person name="Ronneseth A."/>
            <person name="Castillo D."/>
            <person name="D'Alvise P."/>
            <person name="Tonnesen O."/>
            <person name="Haugland G."/>
            <person name="Grotkjaer T."/>
            <person name="Engell-Sorensen K."/>
            <person name="Norremark L."/>
            <person name="Bergh O."/>
            <person name="Wergeland H.I."/>
            <person name="Gram L."/>
        </authorList>
    </citation>
    <scope>NUCLEOTIDE SEQUENCE [LARGE SCALE GENOMIC DNA]</scope>
    <source>
        <strain evidence="5 6">90-11-286</strain>
    </source>
</reference>
<evidence type="ECO:0000256" key="2">
    <source>
        <dbReference type="SAM" id="Coils"/>
    </source>
</evidence>
<feature type="domain" description="Phage tail tape measure protein" evidence="4">
    <location>
        <begin position="290"/>
        <end position="488"/>
    </location>
</feature>
<dbReference type="RefSeq" id="WP_064626818.1">
    <property type="nucleotide sequence ID" value="NZ_JAHGUI010000082.1"/>
</dbReference>
<feature type="compositionally biased region" description="Gly residues" evidence="3">
    <location>
        <begin position="654"/>
        <end position="668"/>
    </location>
</feature>
<gene>
    <name evidence="5" type="ORF">PL14_16925</name>
</gene>
<feature type="compositionally biased region" description="Basic residues" evidence="3">
    <location>
        <begin position="670"/>
        <end position="680"/>
    </location>
</feature>
<dbReference type="Pfam" id="PF10145">
    <property type="entry name" value="PhageMin_Tail"/>
    <property type="match status" value="1"/>
</dbReference>
<evidence type="ECO:0000256" key="1">
    <source>
        <dbReference type="ARBA" id="ARBA00022612"/>
    </source>
</evidence>
<accession>A0ABD4QYI3</accession>
<comment type="caution">
    <text evidence="5">The sequence shown here is derived from an EMBL/GenBank/DDBJ whole genome shotgun (WGS) entry which is preliminary data.</text>
</comment>
<organism evidence="5 6">
    <name type="scientific">Vibrio anguillarum</name>
    <name type="common">Listonella anguillarum</name>
    <dbReference type="NCBI Taxonomy" id="55601"/>
    <lineage>
        <taxon>Bacteria</taxon>
        <taxon>Pseudomonadati</taxon>
        <taxon>Pseudomonadota</taxon>
        <taxon>Gammaproteobacteria</taxon>
        <taxon>Vibrionales</taxon>
        <taxon>Vibrionaceae</taxon>
        <taxon>Vibrio</taxon>
    </lineage>
</organism>
<feature type="coiled-coil region" evidence="2">
    <location>
        <begin position="50"/>
        <end position="144"/>
    </location>
</feature>
<feature type="coiled-coil region" evidence="2">
    <location>
        <begin position="187"/>
        <end position="221"/>
    </location>
</feature>
<evidence type="ECO:0000313" key="6">
    <source>
        <dbReference type="Proteomes" id="UP000078309"/>
    </source>
</evidence>